<evidence type="ECO:0008006" key="5">
    <source>
        <dbReference type="Google" id="ProtNLM"/>
    </source>
</evidence>
<evidence type="ECO:0000313" key="4">
    <source>
        <dbReference type="Proteomes" id="UP000594262"/>
    </source>
</evidence>
<keyword evidence="2" id="KW-0732">Signal</keyword>
<dbReference type="RefSeq" id="XP_066915963.1">
    <property type="nucleotide sequence ID" value="XM_067059862.1"/>
</dbReference>
<dbReference type="Proteomes" id="UP000594262">
    <property type="component" value="Unplaced"/>
</dbReference>
<dbReference type="GeneID" id="136803112"/>
<keyword evidence="4" id="KW-1185">Reference proteome</keyword>
<accession>A0A7M5X6V1</accession>
<sequence>MKLTLLFVAALIFAVQCEARWSNKFIQDENLDDEYQERMDVMNQRRIEAIENYRKAFLDERRRELRMKKFKKFNDDIRSETERKNAEALEDVYEDKYFSLNPNVRGLVSKNDKPEENKKPEENEKPKEDENPEEKKIPMENEKPEEKEKPKENGKPEEKEKTGEKEKTEESEKPEEKEKPKENGKPEEKEKTGEKEKTEESEKPEEKEKPKENKKPEETKKPEEKEKPFVFPFEPQVVEIKFKTAHVSRTQKMTPDGLKKFTCKTVGYVHCLDFGKGPKDCFFHHHEEKCKEVSAVLLPGQPFGFKDEAKRLM</sequence>
<feature type="signal peptide" evidence="2">
    <location>
        <begin position="1"/>
        <end position="19"/>
    </location>
</feature>
<dbReference type="AlphaFoldDB" id="A0A7M5X6V1"/>
<organism evidence="3 4">
    <name type="scientific">Clytia hemisphaerica</name>
    <dbReference type="NCBI Taxonomy" id="252671"/>
    <lineage>
        <taxon>Eukaryota</taxon>
        <taxon>Metazoa</taxon>
        <taxon>Cnidaria</taxon>
        <taxon>Hydrozoa</taxon>
        <taxon>Hydroidolina</taxon>
        <taxon>Leptothecata</taxon>
        <taxon>Obeliida</taxon>
        <taxon>Clytiidae</taxon>
        <taxon>Clytia</taxon>
    </lineage>
</organism>
<evidence type="ECO:0000256" key="2">
    <source>
        <dbReference type="SAM" id="SignalP"/>
    </source>
</evidence>
<feature type="compositionally biased region" description="Basic and acidic residues" evidence="1">
    <location>
        <begin position="110"/>
        <end position="228"/>
    </location>
</feature>
<evidence type="ECO:0000313" key="3">
    <source>
        <dbReference type="EnsemblMetazoa" id="CLYHEMP018481.1"/>
    </source>
</evidence>
<evidence type="ECO:0000256" key="1">
    <source>
        <dbReference type="SAM" id="MobiDB-lite"/>
    </source>
</evidence>
<reference evidence="3" key="1">
    <citation type="submission" date="2021-01" db="UniProtKB">
        <authorList>
            <consortium name="EnsemblMetazoa"/>
        </authorList>
    </citation>
    <scope>IDENTIFICATION</scope>
</reference>
<proteinExistence type="predicted"/>
<feature type="region of interest" description="Disordered" evidence="1">
    <location>
        <begin position="104"/>
        <end position="228"/>
    </location>
</feature>
<name>A0A7M5X6V1_9CNID</name>
<feature type="chain" id="PRO_5029887956" description="Cnidarian restricted protein" evidence="2">
    <location>
        <begin position="20"/>
        <end position="313"/>
    </location>
</feature>
<dbReference type="EnsemblMetazoa" id="CLYHEMT018481.1">
    <property type="protein sequence ID" value="CLYHEMP018481.1"/>
    <property type="gene ID" value="CLYHEMG018481"/>
</dbReference>
<protein>
    <recommendedName>
        <fullName evidence="5">Cnidarian restricted protein</fullName>
    </recommendedName>
</protein>